<reference evidence="1 2" key="1">
    <citation type="submission" date="2020-04" db="EMBL/GenBank/DDBJ databases">
        <authorList>
            <person name="Klaysubun C."/>
            <person name="Duangmal K."/>
            <person name="Lipun K."/>
        </authorList>
    </citation>
    <scope>NUCLEOTIDE SEQUENCE [LARGE SCALE GENOMIC DNA]</scope>
    <source>
        <strain evidence="1 2">JCM 11839</strain>
    </source>
</reference>
<dbReference type="RefSeq" id="WP_169397649.1">
    <property type="nucleotide sequence ID" value="NZ_BAAAJH010000005.1"/>
</dbReference>
<dbReference type="PANTHER" id="PTHR31118:SF32">
    <property type="entry name" value="KYNURENINE FORMAMIDASE"/>
    <property type="match status" value="1"/>
</dbReference>
<name>A0ABX1RK31_9PSEU</name>
<gene>
    <name evidence="1" type="ORF">HF577_21120</name>
</gene>
<comment type="caution">
    <text evidence="1">The sequence shown here is derived from an EMBL/GenBank/DDBJ whole genome shotgun (WGS) entry which is preliminary data.</text>
</comment>
<evidence type="ECO:0000313" key="1">
    <source>
        <dbReference type="EMBL" id="NMH79583.1"/>
    </source>
</evidence>
<keyword evidence="2" id="KW-1185">Reference proteome</keyword>
<sequence>MRIVDLSQPVHAGMQVYPGDPEVSTAPAATLERDGVNVLALHSGSHTGTHVDAPFHVLADGARLDELDLGLFHGPAVTADVLDRAPGSGIAWADLAPVADRLGPGVVLVLHTGWSAHFGTPAYLHHPWLTPDAAERVVATGVRALAVDTLNPDPTFSTGSTTGGLRVHRVVLGAGGVIVENLTNVAQLASLADPVLSFFPLPLAGADGAPVRAVGLGT</sequence>
<dbReference type="SUPFAM" id="SSF102198">
    <property type="entry name" value="Putative cyclase"/>
    <property type="match status" value="1"/>
</dbReference>
<evidence type="ECO:0000313" key="2">
    <source>
        <dbReference type="Proteomes" id="UP001296706"/>
    </source>
</evidence>
<dbReference type="PANTHER" id="PTHR31118">
    <property type="entry name" value="CYCLASE-LIKE PROTEIN 2"/>
    <property type="match status" value="1"/>
</dbReference>
<dbReference type="InterPro" id="IPR007325">
    <property type="entry name" value="KFase/CYL"/>
</dbReference>
<dbReference type="Pfam" id="PF04199">
    <property type="entry name" value="Cyclase"/>
    <property type="match status" value="1"/>
</dbReference>
<dbReference type="Gene3D" id="3.50.30.50">
    <property type="entry name" value="Putative cyclase"/>
    <property type="match status" value="1"/>
</dbReference>
<dbReference type="InterPro" id="IPR037175">
    <property type="entry name" value="KFase_sf"/>
</dbReference>
<organism evidence="1 2">
    <name type="scientific">Pseudonocardia xinjiangensis</name>
    <dbReference type="NCBI Taxonomy" id="75289"/>
    <lineage>
        <taxon>Bacteria</taxon>
        <taxon>Bacillati</taxon>
        <taxon>Actinomycetota</taxon>
        <taxon>Actinomycetes</taxon>
        <taxon>Pseudonocardiales</taxon>
        <taxon>Pseudonocardiaceae</taxon>
        <taxon>Pseudonocardia</taxon>
    </lineage>
</organism>
<accession>A0ABX1RK31</accession>
<dbReference type="Proteomes" id="UP001296706">
    <property type="component" value="Unassembled WGS sequence"/>
</dbReference>
<protein>
    <submittedName>
        <fullName evidence="1">Cyclase family protein</fullName>
    </submittedName>
</protein>
<dbReference type="EMBL" id="JAAXKY010000072">
    <property type="protein sequence ID" value="NMH79583.1"/>
    <property type="molecule type" value="Genomic_DNA"/>
</dbReference>
<proteinExistence type="predicted"/>